<gene>
    <name evidence="2" type="ORF">ABT39_MTgene4143</name>
</gene>
<organism evidence="2">
    <name type="scientific">Picea glauca</name>
    <name type="common">White spruce</name>
    <name type="synonym">Pinus glauca</name>
    <dbReference type="NCBI Taxonomy" id="3330"/>
    <lineage>
        <taxon>Eukaryota</taxon>
        <taxon>Viridiplantae</taxon>
        <taxon>Streptophyta</taxon>
        <taxon>Embryophyta</taxon>
        <taxon>Tracheophyta</taxon>
        <taxon>Spermatophyta</taxon>
        <taxon>Pinopsida</taxon>
        <taxon>Pinidae</taxon>
        <taxon>Conifers I</taxon>
        <taxon>Pinales</taxon>
        <taxon>Pinaceae</taxon>
        <taxon>Picea</taxon>
    </lineage>
</organism>
<keyword evidence="1" id="KW-0812">Transmembrane</keyword>
<sequence length="52" mass="6333">MFYNYLLAYGYVLLCCLFLWFYEFICFTLGYKHWGMTPPLTSMRIGLRNMMV</sequence>
<dbReference type="EMBL" id="LKAM01000004">
    <property type="protein sequence ID" value="KUM48807.1"/>
    <property type="molecule type" value="Genomic_DNA"/>
</dbReference>
<dbReference type="AlphaFoldDB" id="A0A101M0Q3"/>
<name>A0A101M0Q3_PICGL</name>
<reference evidence="2" key="1">
    <citation type="journal article" date="2015" name="Genome Biol. Evol.">
        <title>Organellar Genomes of White Spruce (Picea glauca): Assembly and Annotation.</title>
        <authorList>
            <person name="Jackman S.D."/>
            <person name="Warren R.L."/>
            <person name="Gibb E.A."/>
            <person name="Vandervalk B.P."/>
            <person name="Mohamadi H."/>
            <person name="Chu J."/>
            <person name="Raymond A."/>
            <person name="Pleasance S."/>
            <person name="Coope R."/>
            <person name="Wildung M.R."/>
            <person name="Ritland C.E."/>
            <person name="Bousquet J."/>
            <person name="Jones S.J."/>
            <person name="Bohlmann J."/>
            <person name="Birol I."/>
        </authorList>
    </citation>
    <scope>NUCLEOTIDE SEQUENCE [LARGE SCALE GENOMIC DNA]</scope>
    <source>
        <tissue evidence="2">Flushing bud</tissue>
    </source>
</reference>
<keyword evidence="2" id="KW-0496">Mitochondrion</keyword>
<protein>
    <submittedName>
        <fullName evidence="2">Uncharacterized protein</fullName>
    </submittedName>
</protein>
<comment type="caution">
    <text evidence="2">The sequence shown here is derived from an EMBL/GenBank/DDBJ whole genome shotgun (WGS) entry which is preliminary data.</text>
</comment>
<evidence type="ECO:0000313" key="2">
    <source>
        <dbReference type="EMBL" id="KUM48807.1"/>
    </source>
</evidence>
<keyword evidence="1" id="KW-1133">Transmembrane helix</keyword>
<geneLocation type="mitochondrion" evidence="2"/>
<feature type="transmembrane region" description="Helical" evidence="1">
    <location>
        <begin position="6"/>
        <end position="31"/>
    </location>
</feature>
<keyword evidence="1" id="KW-0472">Membrane</keyword>
<evidence type="ECO:0000256" key="1">
    <source>
        <dbReference type="SAM" id="Phobius"/>
    </source>
</evidence>
<proteinExistence type="predicted"/>
<accession>A0A101M0Q3</accession>